<evidence type="ECO:0000256" key="1">
    <source>
        <dbReference type="SAM" id="MobiDB-lite"/>
    </source>
</evidence>
<proteinExistence type="predicted"/>
<dbReference type="AlphaFoldDB" id="A0A6B0YM85"/>
<reference evidence="2" key="1">
    <citation type="submission" date="2019-09" db="EMBL/GenBank/DDBJ databases">
        <title>Characterisation of the sponge microbiome using genome-centric metagenomics.</title>
        <authorList>
            <person name="Engelberts J.P."/>
            <person name="Robbins S.J."/>
            <person name="De Goeij J.M."/>
            <person name="Aranda M."/>
            <person name="Bell S.C."/>
            <person name="Webster N.S."/>
        </authorList>
    </citation>
    <scope>NUCLEOTIDE SEQUENCE</scope>
    <source>
        <strain evidence="2">SB0664_bin_27</strain>
    </source>
</reference>
<feature type="region of interest" description="Disordered" evidence="1">
    <location>
        <begin position="66"/>
        <end position="88"/>
    </location>
</feature>
<feature type="compositionally biased region" description="Polar residues" evidence="1">
    <location>
        <begin position="72"/>
        <end position="88"/>
    </location>
</feature>
<dbReference type="EMBL" id="VXRG01000017">
    <property type="protein sequence ID" value="MXY92143.1"/>
    <property type="molecule type" value="Genomic_DNA"/>
</dbReference>
<comment type="caution">
    <text evidence="2">The sequence shown here is derived from an EMBL/GenBank/DDBJ whole genome shotgun (WGS) entry which is preliminary data.</text>
</comment>
<sequence length="88" mass="9857">PSDESRRPSAAVDPRASVSQPNLLLRDFLQERWKGVAPILWGQQLRQERLDELIYLSILNADHLPVDDEESPLSSFYRSGSSPSTPGP</sequence>
<name>A0A6B0YM85_9CHLR</name>
<feature type="non-terminal residue" evidence="2">
    <location>
        <position position="1"/>
    </location>
</feature>
<protein>
    <submittedName>
        <fullName evidence="2">Uncharacterized protein</fullName>
    </submittedName>
</protein>
<accession>A0A6B0YM85</accession>
<organism evidence="2">
    <name type="scientific">Caldilineaceae bacterium SB0664_bin_27</name>
    <dbReference type="NCBI Taxonomy" id="2605260"/>
    <lineage>
        <taxon>Bacteria</taxon>
        <taxon>Bacillati</taxon>
        <taxon>Chloroflexota</taxon>
        <taxon>Caldilineae</taxon>
        <taxon>Caldilineales</taxon>
        <taxon>Caldilineaceae</taxon>
    </lineage>
</organism>
<evidence type="ECO:0000313" key="2">
    <source>
        <dbReference type="EMBL" id="MXY92143.1"/>
    </source>
</evidence>
<gene>
    <name evidence="2" type="ORF">F4Y42_01700</name>
</gene>